<reference evidence="3" key="1">
    <citation type="submission" date="2020-03" db="EMBL/GenBank/DDBJ databases">
        <authorList>
            <person name="Weist P."/>
        </authorList>
    </citation>
    <scope>NUCLEOTIDE SEQUENCE</scope>
</reference>
<feature type="compositionally biased region" description="Low complexity" evidence="2">
    <location>
        <begin position="376"/>
        <end position="402"/>
    </location>
</feature>
<name>A0A9N7YVT7_PLEPL</name>
<organism evidence="3 4">
    <name type="scientific">Pleuronectes platessa</name>
    <name type="common">European plaice</name>
    <dbReference type="NCBI Taxonomy" id="8262"/>
    <lineage>
        <taxon>Eukaryota</taxon>
        <taxon>Metazoa</taxon>
        <taxon>Chordata</taxon>
        <taxon>Craniata</taxon>
        <taxon>Vertebrata</taxon>
        <taxon>Euteleostomi</taxon>
        <taxon>Actinopterygii</taxon>
        <taxon>Neopterygii</taxon>
        <taxon>Teleostei</taxon>
        <taxon>Neoteleostei</taxon>
        <taxon>Acanthomorphata</taxon>
        <taxon>Carangaria</taxon>
        <taxon>Pleuronectiformes</taxon>
        <taxon>Pleuronectoidei</taxon>
        <taxon>Pleuronectidae</taxon>
        <taxon>Pleuronectes</taxon>
    </lineage>
</organism>
<sequence length="725" mass="83167">MDRSETVCRYCGVSYLIYHEFHQLNTRLAQLETELQELREAAQREKAQREALELSRLEWETALNLEVQRKAEQRETSMKEELEEKRRDTERLLREENYRRRREMEEDFDKIIEDKEKKLRGELGDLEVERLRRQREELERRNEEREKALSDALRKANTNLDELRKYLQQVEERLAVAASRKKEAEQLLKKETQQGEILRGACVQQVKALRATLIALLSSARELTDIRGFLSQLTGAWPAFKSQILQNSTQVLSELLGTLGNEGMSVTVEKVKSSLVDALCFAMGSSTNCETLDEFTELFAEEVTERINASLQSHSISTQSSGPPQCQWTTANKVEKMVSCLCRVFRDSVLDIKSVSKPRLRSQKTCNLLKKLSEGRTTSTSSDSDSTSYSRYSDRASSSGSTGRDRGESEAVQEILMKEFRDIIELFVDEMSESDLSGLISESSLELRSTADEIYQKISKEESVKSSDSSRGSKFTKSPKGFWKGVGQQIRKLFAKLFATASMLKMGTEVQKKFCKGTQVHSRESVKSLIDSVGSLLLTETKNRVSPENAPVLSNVLYRHITYDTFEANPVDVTKVSVPKSHRKMHADIKERVTNSLPLMNWWFSKEAGDYTKRVKYALMGIESIVVSRVSEIDTAKEREESRKKMYLSLLIDQLVTRVYSKSKVIFLPSEPKDVSQNLFRKTWAEVQDIDFDMSPKNIDKLHKVMFKDLCTIRNQRSRKESPPV</sequence>
<dbReference type="AlphaFoldDB" id="A0A9N7YVT7"/>
<keyword evidence="4" id="KW-1185">Reference proteome</keyword>
<feature type="coiled-coil region" evidence="1">
    <location>
        <begin position="21"/>
        <end position="194"/>
    </location>
</feature>
<dbReference type="EMBL" id="CADEAL010002424">
    <property type="protein sequence ID" value="CAB1440262.1"/>
    <property type="molecule type" value="Genomic_DNA"/>
</dbReference>
<accession>A0A9N7YVT7</accession>
<protein>
    <submittedName>
        <fullName evidence="3">Uncharacterized protein</fullName>
    </submittedName>
</protein>
<evidence type="ECO:0000313" key="4">
    <source>
        <dbReference type="Proteomes" id="UP001153269"/>
    </source>
</evidence>
<feature type="region of interest" description="Disordered" evidence="2">
    <location>
        <begin position="376"/>
        <end position="410"/>
    </location>
</feature>
<gene>
    <name evidence="3" type="ORF">PLEPLA_LOCUS28028</name>
</gene>
<evidence type="ECO:0000256" key="2">
    <source>
        <dbReference type="SAM" id="MobiDB-lite"/>
    </source>
</evidence>
<evidence type="ECO:0000256" key="1">
    <source>
        <dbReference type="SAM" id="Coils"/>
    </source>
</evidence>
<comment type="caution">
    <text evidence="3">The sequence shown here is derived from an EMBL/GenBank/DDBJ whole genome shotgun (WGS) entry which is preliminary data.</text>
</comment>
<evidence type="ECO:0000313" key="3">
    <source>
        <dbReference type="EMBL" id="CAB1440262.1"/>
    </source>
</evidence>
<proteinExistence type="predicted"/>
<keyword evidence="1" id="KW-0175">Coiled coil</keyword>
<dbReference type="Proteomes" id="UP001153269">
    <property type="component" value="Unassembled WGS sequence"/>
</dbReference>